<accession>A0ACA6AWS1</accession>
<reference evidence="2" key="1">
    <citation type="journal article" date="2006" name="J. Bacteriol.">
        <title>The genome of the obligately intracellular bacterium Ehrlichia canis reveals themes of complex membrane structure and immune evasion strategies.</title>
        <authorList>
            <person name="Mavromatis K."/>
            <person name="Doyle C.K."/>
            <person name="Lykidis A."/>
            <person name="Ivanova N."/>
            <person name="Francino M.P."/>
            <person name="Chain P."/>
            <person name="Shin M."/>
            <person name="Malfatti S."/>
            <person name="Larimer F."/>
            <person name="Copeland A."/>
            <person name="Detter J.C."/>
            <person name="Land M."/>
            <person name="Richardson P.M."/>
            <person name="Yu X.J."/>
            <person name="Walker D.H."/>
            <person name="McBride J.W."/>
            <person name="Kyrpides N.C."/>
        </authorList>
    </citation>
    <scope>NUCLEOTIDE SEQUENCE [LARGE SCALE GENOMIC DNA]</scope>
    <source>
        <strain evidence="2">Jake</strain>
    </source>
</reference>
<evidence type="ECO:0000313" key="2">
    <source>
        <dbReference type="Proteomes" id="UP000000435"/>
    </source>
</evidence>
<gene>
    <name evidence="1" type="ordered locus">Ecaj_0898</name>
</gene>
<proteinExistence type="predicted"/>
<name>A0ACA6AWS1_EHRCJ</name>
<protein>
    <submittedName>
        <fullName evidence="1">Surface antigen msp4</fullName>
    </submittedName>
</protein>
<organism evidence="1 2">
    <name type="scientific">Ehrlichia canis (strain Jake)</name>
    <dbReference type="NCBI Taxonomy" id="269484"/>
    <lineage>
        <taxon>Bacteria</taxon>
        <taxon>Pseudomonadati</taxon>
        <taxon>Pseudomonadota</taxon>
        <taxon>Alphaproteobacteria</taxon>
        <taxon>Rickettsiales</taxon>
        <taxon>Anaplasmataceae</taxon>
        <taxon>Ehrlichia</taxon>
    </lineage>
</organism>
<sequence length="316" mass="35242">MNYAKVFILVCIIFLFPSLSFATNNNYFVHEIGKSIGHFYIGVQYKPGTPHFNRFSIADDSTFNLLAISHTKDYLFSYSTEVRGLFSLPQEQQNLLHYATGGSTTLNTLKDSNKFIPGYNPTYTDNLLGVGGIVGYSINNLRIELEAFYEKFNIKAPTGYNYDTEYFAIATVVYKGKTKPVHYHCMKNTGIILSSFLVNTCYDFTLKIAKKIAPYLCLGVGGDFIDFLGQTRLKASYQAKAGLSYAISPNLTFFVDGSFHGYMNNQFPGLLVDYPTDISVSMPSGDNATAYSEFTTMLAKLNMIFLAGSIGIRFIS</sequence>
<evidence type="ECO:0000313" key="1">
    <source>
        <dbReference type="EMBL" id="AAZ68929.1"/>
    </source>
</evidence>
<dbReference type="Proteomes" id="UP000000435">
    <property type="component" value="Chromosome"/>
</dbReference>
<keyword evidence="2" id="KW-1185">Reference proteome</keyword>
<dbReference type="EMBL" id="CP000107">
    <property type="protein sequence ID" value="AAZ68929.1"/>
    <property type="molecule type" value="Genomic_DNA"/>
</dbReference>